<feature type="domain" description="AAA+ ATPase" evidence="4">
    <location>
        <begin position="314"/>
        <end position="435"/>
    </location>
</feature>
<dbReference type="Proteomes" id="UP000177690">
    <property type="component" value="Unassembled WGS sequence"/>
</dbReference>
<dbReference type="Pfam" id="PF05157">
    <property type="entry name" value="MshEN"/>
    <property type="match status" value="1"/>
</dbReference>
<keyword evidence="2" id="KW-0547">Nucleotide-binding</keyword>
<dbReference type="InterPro" id="IPR003593">
    <property type="entry name" value="AAA+_ATPase"/>
</dbReference>
<dbReference type="STRING" id="1798409.A3I24_04035"/>
<dbReference type="CDD" id="cd01129">
    <property type="entry name" value="PulE-GspE-like"/>
    <property type="match status" value="1"/>
</dbReference>
<dbReference type="InterPro" id="IPR037257">
    <property type="entry name" value="T2SS_E_N_sf"/>
</dbReference>
<protein>
    <recommendedName>
        <fullName evidence="4">AAA+ ATPase domain-containing protein</fullName>
    </recommendedName>
</protein>
<evidence type="ECO:0000256" key="1">
    <source>
        <dbReference type="ARBA" id="ARBA00006611"/>
    </source>
</evidence>
<dbReference type="PANTHER" id="PTHR30258">
    <property type="entry name" value="TYPE II SECRETION SYSTEM PROTEIN GSPE-RELATED"/>
    <property type="match status" value="1"/>
</dbReference>
<dbReference type="FunFam" id="3.40.50.300:FF:000398">
    <property type="entry name" value="Type IV pilus assembly ATPase PilB"/>
    <property type="match status" value="1"/>
</dbReference>
<dbReference type="Gene3D" id="3.40.50.300">
    <property type="entry name" value="P-loop containing nucleotide triphosphate hydrolases"/>
    <property type="match status" value="1"/>
</dbReference>
<dbReference type="EMBL" id="MHJL01000034">
    <property type="protein sequence ID" value="OGY66831.1"/>
    <property type="molecule type" value="Genomic_DNA"/>
</dbReference>
<dbReference type="InterPro" id="IPR027417">
    <property type="entry name" value="P-loop_NTPase"/>
</dbReference>
<organism evidence="5 6">
    <name type="scientific">Candidatus Harrisonbacteria bacterium RIFCSPLOWO2_02_FULL_41_13b</name>
    <dbReference type="NCBI Taxonomy" id="1798409"/>
    <lineage>
        <taxon>Bacteria</taxon>
        <taxon>Candidatus Harrisoniibacteriota</taxon>
    </lineage>
</organism>
<dbReference type="GO" id="GO:0005886">
    <property type="term" value="C:plasma membrane"/>
    <property type="evidence" value="ECO:0007669"/>
    <property type="project" value="TreeGrafter"/>
</dbReference>
<gene>
    <name evidence="5" type="ORF">A3I24_04035</name>
</gene>
<dbReference type="PANTHER" id="PTHR30258:SF1">
    <property type="entry name" value="PROTEIN TRANSPORT PROTEIN HOFB HOMOLOG"/>
    <property type="match status" value="1"/>
</dbReference>
<reference evidence="5 6" key="1">
    <citation type="journal article" date="2016" name="Nat. Commun.">
        <title>Thousands of microbial genomes shed light on interconnected biogeochemical processes in an aquifer system.</title>
        <authorList>
            <person name="Anantharaman K."/>
            <person name="Brown C.T."/>
            <person name="Hug L.A."/>
            <person name="Sharon I."/>
            <person name="Castelle C.J."/>
            <person name="Probst A.J."/>
            <person name="Thomas B.C."/>
            <person name="Singh A."/>
            <person name="Wilkins M.J."/>
            <person name="Karaoz U."/>
            <person name="Brodie E.L."/>
            <person name="Williams K.H."/>
            <person name="Hubbard S.S."/>
            <person name="Banfield J.F."/>
        </authorList>
    </citation>
    <scope>NUCLEOTIDE SEQUENCE [LARGE SCALE GENOMIC DNA]</scope>
</reference>
<dbReference type="GO" id="GO:0016887">
    <property type="term" value="F:ATP hydrolysis activity"/>
    <property type="evidence" value="ECO:0007669"/>
    <property type="project" value="TreeGrafter"/>
</dbReference>
<dbReference type="Gene3D" id="3.30.300.160">
    <property type="entry name" value="Type II secretion system, protein E, N-terminal domain"/>
    <property type="match status" value="1"/>
</dbReference>
<dbReference type="SUPFAM" id="SSF160246">
    <property type="entry name" value="EspE N-terminal domain-like"/>
    <property type="match status" value="1"/>
</dbReference>
<name>A0A1G1ZQN9_9BACT</name>
<dbReference type="InterPro" id="IPR001482">
    <property type="entry name" value="T2SS/T4SS_dom"/>
</dbReference>
<dbReference type="AlphaFoldDB" id="A0A1G1ZQN9"/>
<dbReference type="Pfam" id="PF00437">
    <property type="entry name" value="T2SSE"/>
    <property type="match status" value="1"/>
</dbReference>
<sequence>MLQIPNEKLKDFLVGRGTVTAEDFDLAIQEAERQGQALSNILITRNLIALDDFNKLLADYFGVELADLAKRKIDEEILRLLPEELARQKRAIVFSREADGSLNVAMEDPSDLPTIEFLSRYLNAQLRLFLASSEDLNRGFVYYGRKLAYDFKKIIEENIQATLKSRAYGKEEKEAALELPIVSIVDNLLSYAMASRASDIHIEILDEEILVRFRIDGVLHEIVRIPKEVHASITARLKLLSGLKLDEHGKPQDGRFRYKMSGDLMDVRVAVMPTYYGEKVEMRLLSAAQRAPSLDELGFLADHKEIILRNIKKTYGMVLVCGPTGAGKTTTLYALINILNRPEVNIATIEDPIEYDIKYINQTQINPQAGVTFADGLRALLRQDPNIILVGEIRDGETADVAVQAALTGHLVISSLHTNDAPTAVPRLVDMKIPPFLVAAVLNAISSQRLVRKLCQDCKKEYKPDAALVGNIREKFKEIGLDEIKFKAPRILYGPQGCDSCNHSGYKGRLGIFEVIDVTDDVRRAIVKPDFTLDYLKEVIRKQGVMTMFEDGLRKVEGGLTSLEEVLRVLGE</sequence>
<evidence type="ECO:0000256" key="2">
    <source>
        <dbReference type="ARBA" id="ARBA00022741"/>
    </source>
</evidence>
<accession>A0A1G1ZQN9</accession>
<dbReference type="SUPFAM" id="SSF52540">
    <property type="entry name" value="P-loop containing nucleoside triphosphate hydrolases"/>
    <property type="match status" value="1"/>
</dbReference>
<comment type="caution">
    <text evidence="5">The sequence shown here is derived from an EMBL/GenBank/DDBJ whole genome shotgun (WGS) entry which is preliminary data.</text>
</comment>
<keyword evidence="3" id="KW-0067">ATP-binding</keyword>
<evidence type="ECO:0000259" key="4">
    <source>
        <dbReference type="SMART" id="SM00382"/>
    </source>
</evidence>
<evidence type="ECO:0000313" key="5">
    <source>
        <dbReference type="EMBL" id="OGY66831.1"/>
    </source>
</evidence>
<dbReference type="GO" id="GO:0005524">
    <property type="term" value="F:ATP binding"/>
    <property type="evidence" value="ECO:0007669"/>
    <property type="project" value="UniProtKB-KW"/>
</dbReference>
<evidence type="ECO:0000256" key="3">
    <source>
        <dbReference type="ARBA" id="ARBA00022840"/>
    </source>
</evidence>
<evidence type="ECO:0000313" key="6">
    <source>
        <dbReference type="Proteomes" id="UP000177690"/>
    </source>
</evidence>
<comment type="similarity">
    <text evidence="1">Belongs to the GSP E family.</text>
</comment>
<dbReference type="SMART" id="SM00382">
    <property type="entry name" value="AAA"/>
    <property type="match status" value="1"/>
</dbReference>
<dbReference type="InterPro" id="IPR007831">
    <property type="entry name" value="T2SS_GspE_N"/>
</dbReference>
<proteinExistence type="inferred from homology"/>
<dbReference type="Gene3D" id="3.30.450.90">
    <property type="match status" value="1"/>
</dbReference>